<dbReference type="Proteomes" id="UP001279734">
    <property type="component" value="Unassembled WGS sequence"/>
</dbReference>
<reference evidence="1" key="1">
    <citation type="submission" date="2023-05" db="EMBL/GenBank/DDBJ databases">
        <title>Nepenthes gracilis genome sequencing.</title>
        <authorList>
            <person name="Fukushima K."/>
        </authorList>
    </citation>
    <scope>NUCLEOTIDE SEQUENCE</scope>
    <source>
        <strain evidence="1">SING2019-196</strain>
    </source>
</reference>
<dbReference type="AlphaFoldDB" id="A0AAD3T3B8"/>
<comment type="caution">
    <text evidence="1">The sequence shown here is derived from an EMBL/GenBank/DDBJ whole genome shotgun (WGS) entry which is preliminary data.</text>
</comment>
<organism evidence="1 2">
    <name type="scientific">Nepenthes gracilis</name>
    <name type="common">Slender pitcher plant</name>
    <dbReference type="NCBI Taxonomy" id="150966"/>
    <lineage>
        <taxon>Eukaryota</taxon>
        <taxon>Viridiplantae</taxon>
        <taxon>Streptophyta</taxon>
        <taxon>Embryophyta</taxon>
        <taxon>Tracheophyta</taxon>
        <taxon>Spermatophyta</taxon>
        <taxon>Magnoliopsida</taxon>
        <taxon>eudicotyledons</taxon>
        <taxon>Gunneridae</taxon>
        <taxon>Pentapetalae</taxon>
        <taxon>Caryophyllales</taxon>
        <taxon>Nepenthaceae</taxon>
        <taxon>Nepenthes</taxon>
    </lineage>
</organism>
<evidence type="ECO:0000313" key="1">
    <source>
        <dbReference type="EMBL" id="GMH22208.1"/>
    </source>
</evidence>
<keyword evidence="2" id="KW-1185">Reference proteome</keyword>
<proteinExistence type="predicted"/>
<name>A0AAD3T3B8_NEPGR</name>
<sequence>MQDSTVTPSGSAVSSCGMSASLVEPEKIQEASFKAPYTSQLNGSSQPKVPNAKVIIIKNMPSHNPDLGQPDGLPRFWKTMEPLNLHRSD</sequence>
<accession>A0AAD3T3B8</accession>
<protein>
    <submittedName>
        <fullName evidence="1">Uncharacterized protein</fullName>
    </submittedName>
</protein>
<dbReference type="EMBL" id="BSYO01000024">
    <property type="protein sequence ID" value="GMH22208.1"/>
    <property type="molecule type" value="Genomic_DNA"/>
</dbReference>
<gene>
    <name evidence="1" type="ORF">Nepgr_024051</name>
</gene>
<evidence type="ECO:0000313" key="2">
    <source>
        <dbReference type="Proteomes" id="UP001279734"/>
    </source>
</evidence>